<sequence>MSNALVVFMNMEFKIAVIFCIIIFTSSVTSVIVILAKIDETVTLTPCPIPEVEDAVHSRRDWYRNNDLITESTSDKLKVYESNGSLSVITTFADINHIYGCQGLALLSNGTAVLGESQSYVISLITPAFLEHELQNITVSYGEDYEINCKAGGIKSTLEIRVNGGLWPQRHIPIFNDTLVECRAFNAYAEENASAYIRVLRGSKERAGLNLLIDRSTCLPFQIPSPCSDIMESEKPVDSVYAISTSRLLRADTIHDYLNSAFQKWDDLVPKESPPDSARRRCLQQAKRLVCLMAFPRCFTTEAYIDDYRKFDVDPDNHLLSAREIPVCQ</sequence>
<dbReference type="EMBL" id="UZAE01000214">
    <property type="protein sequence ID" value="VDN96556.1"/>
    <property type="molecule type" value="Genomic_DNA"/>
</dbReference>
<evidence type="ECO:0000313" key="2">
    <source>
        <dbReference type="EMBL" id="VDN96556.1"/>
    </source>
</evidence>
<keyword evidence="1" id="KW-0472">Membrane</keyword>
<evidence type="ECO:0000313" key="3">
    <source>
        <dbReference type="Proteomes" id="UP000278807"/>
    </source>
</evidence>
<dbReference type="AlphaFoldDB" id="A0A0R3T1E9"/>
<keyword evidence="3" id="KW-1185">Reference proteome</keyword>
<protein>
    <submittedName>
        <fullName evidence="4">ZP domain-containing protein</fullName>
    </submittedName>
</protein>
<dbReference type="Proteomes" id="UP000278807">
    <property type="component" value="Unassembled WGS sequence"/>
</dbReference>
<feature type="transmembrane region" description="Helical" evidence="1">
    <location>
        <begin position="15"/>
        <end position="36"/>
    </location>
</feature>
<gene>
    <name evidence="2" type="ORF">HNAJ_LOCUS697</name>
</gene>
<proteinExistence type="predicted"/>
<reference evidence="4" key="1">
    <citation type="submission" date="2017-02" db="UniProtKB">
        <authorList>
            <consortium name="WormBaseParasite"/>
        </authorList>
    </citation>
    <scope>IDENTIFICATION</scope>
</reference>
<keyword evidence="1" id="KW-1133">Transmembrane helix</keyword>
<keyword evidence="1" id="KW-0812">Transmembrane</keyword>
<dbReference type="WBParaSite" id="HNAJ_0000069701-mRNA-1">
    <property type="protein sequence ID" value="HNAJ_0000069701-mRNA-1"/>
    <property type="gene ID" value="HNAJ_0000069701"/>
</dbReference>
<reference evidence="2 3" key="2">
    <citation type="submission" date="2018-11" db="EMBL/GenBank/DDBJ databases">
        <authorList>
            <consortium name="Pathogen Informatics"/>
        </authorList>
    </citation>
    <scope>NUCLEOTIDE SEQUENCE [LARGE SCALE GENOMIC DNA]</scope>
</reference>
<name>A0A0R3T1E9_RODNA</name>
<evidence type="ECO:0000313" key="4">
    <source>
        <dbReference type="WBParaSite" id="HNAJ_0000069701-mRNA-1"/>
    </source>
</evidence>
<dbReference type="STRING" id="102285.A0A0R3T1E9"/>
<dbReference type="OrthoDB" id="10308330at2759"/>
<evidence type="ECO:0000256" key="1">
    <source>
        <dbReference type="SAM" id="Phobius"/>
    </source>
</evidence>
<accession>A0A0R3T1E9</accession>
<organism evidence="4">
    <name type="scientific">Rodentolepis nana</name>
    <name type="common">Dwarf tapeworm</name>
    <name type="synonym">Hymenolepis nana</name>
    <dbReference type="NCBI Taxonomy" id="102285"/>
    <lineage>
        <taxon>Eukaryota</taxon>
        <taxon>Metazoa</taxon>
        <taxon>Spiralia</taxon>
        <taxon>Lophotrochozoa</taxon>
        <taxon>Platyhelminthes</taxon>
        <taxon>Cestoda</taxon>
        <taxon>Eucestoda</taxon>
        <taxon>Cyclophyllidea</taxon>
        <taxon>Hymenolepididae</taxon>
        <taxon>Rodentolepis</taxon>
    </lineage>
</organism>